<reference evidence="2" key="1">
    <citation type="submission" date="2020-07" db="EMBL/GenBank/DDBJ databases">
        <title>Multicomponent nature underlies the extraordinary mechanical properties of spider dragline silk.</title>
        <authorList>
            <person name="Kono N."/>
            <person name="Nakamura H."/>
            <person name="Mori M."/>
            <person name="Yoshida Y."/>
            <person name="Ohtoshi R."/>
            <person name="Malay A.D."/>
            <person name="Moran D.A.P."/>
            <person name="Tomita M."/>
            <person name="Numata K."/>
            <person name="Arakawa K."/>
        </authorList>
    </citation>
    <scope>NUCLEOTIDE SEQUENCE</scope>
</reference>
<accession>A0A8X6L4P6</accession>
<evidence type="ECO:0000313" key="3">
    <source>
        <dbReference type="Proteomes" id="UP000887116"/>
    </source>
</evidence>
<comment type="caution">
    <text evidence="2">The sequence shown here is derived from an EMBL/GenBank/DDBJ whole genome shotgun (WGS) entry which is preliminary data.</text>
</comment>
<sequence>MGPMQSKLFPSRRGTISIFPSHSRLPGDSSPSLTSAIDAQPATPVNINDLISTRELLFDIRSPRANPYLTRKSDFFPPKIGIPVFVAEVNNRKSG</sequence>
<name>A0A8X6L4P6_TRICU</name>
<evidence type="ECO:0000256" key="1">
    <source>
        <dbReference type="SAM" id="MobiDB-lite"/>
    </source>
</evidence>
<keyword evidence="3" id="KW-1185">Reference proteome</keyword>
<dbReference type="Proteomes" id="UP000887116">
    <property type="component" value="Unassembled WGS sequence"/>
</dbReference>
<protein>
    <submittedName>
        <fullName evidence="2">Uncharacterized protein</fullName>
    </submittedName>
</protein>
<organism evidence="2 3">
    <name type="scientific">Trichonephila clavata</name>
    <name type="common">Joro spider</name>
    <name type="synonym">Nephila clavata</name>
    <dbReference type="NCBI Taxonomy" id="2740835"/>
    <lineage>
        <taxon>Eukaryota</taxon>
        <taxon>Metazoa</taxon>
        <taxon>Ecdysozoa</taxon>
        <taxon>Arthropoda</taxon>
        <taxon>Chelicerata</taxon>
        <taxon>Arachnida</taxon>
        <taxon>Araneae</taxon>
        <taxon>Araneomorphae</taxon>
        <taxon>Entelegynae</taxon>
        <taxon>Araneoidea</taxon>
        <taxon>Nephilidae</taxon>
        <taxon>Trichonephila</taxon>
    </lineage>
</organism>
<dbReference type="EMBL" id="BMAO01024425">
    <property type="protein sequence ID" value="GFQ95296.1"/>
    <property type="molecule type" value="Genomic_DNA"/>
</dbReference>
<dbReference type="AlphaFoldDB" id="A0A8X6L4P6"/>
<evidence type="ECO:0000313" key="2">
    <source>
        <dbReference type="EMBL" id="GFQ95296.1"/>
    </source>
</evidence>
<feature type="region of interest" description="Disordered" evidence="1">
    <location>
        <begin position="18"/>
        <end position="37"/>
    </location>
</feature>
<gene>
    <name evidence="2" type="ORF">TNCT_549181</name>
</gene>
<proteinExistence type="predicted"/>